<protein>
    <submittedName>
        <fullName evidence="3">Pfkfb3 protein</fullName>
    </submittedName>
</protein>
<dbReference type="EMBL" id="CAJNDS010002229">
    <property type="protein sequence ID" value="CAE7383615.1"/>
    <property type="molecule type" value="Genomic_DNA"/>
</dbReference>
<reference evidence="3" key="1">
    <citation type="submission" date="2021-02" db="EMBL/GenBank/DDBJ databases">
        <authorList>
            <person name="Dougan E. K."/>
            <person name="Rhodes N."/>
            <person name="Thang M."/>
            <person name="Chan C."/>
        </authorList>
    </citation>
    <scope>NUCLEOTIDE SEQUENCE</scope>
</reference>
<proteinExistence type="predicted"/>
<evidence type="ECO:0000313" key="3">
    <source>
        <dbReference type="EMBL" id="CAE7383615.1"/>
    </source>
</evidence>
<feature type="coiled-coil region" evidence="1">
    <location>
        <begin position="61"/>
        <end position="88"/>
    </location>
</feature>
<accession>A0A812Q8P1</accession>
<keyword evidence="1" id="KW-0175">Coiled coil</keyword>
<name>A0A812Q8P1_9DINO</name>
<gene>
    <name evidence="3" type="primary">Pfkfb3</name>
    <name evidence="3" type="ORF">SNAT2548_LOCUS20928</name>
</gene>
<comment type="caution">
    <text evidence="3">The sequence shown here is derived from an EMBL/GenBank/DDBJ whole genome shotgun (WGS) entry which is preliminary data.</text>
</comment>
<dbReference type="SMR" id="A0A812Q8P1"/>
<dbReference type="AlphaFoldDB" id="A0A812Q8P1"/>
<evidence type="ECO:0000256" key="1">
    <source>
        <dbReference type="SAM" id="Coils"/>
    </source>
</evidence>
<sequence>MAEPSPTLSDVEGSPSRKRDRPDEELDQMLEEAAANEKAPAWAIQMQSVVTEQVSILGQSLHGLSNRIDKLEAKRSSESDRLSSLEKQLESMSTVVQKLQGGSGASGSMAGAAAVPRPSNLNDPWSAYIRNQQDAAKGDDSGMGGDGGLAGPLGSAAAAPAKAPTVFISLPSSPASSPIRREALRETEHSHVVLGGWAQDTRRATIEQDALKVIGLFPKGLSYDRYVIFGQRASTCHISLHPLDSADAERNRFYLAQNAAGRRVQATGGDLIWVSPSRSPERRARNKITRAFLEKLEQLTKPAPPVRKWDWRLTGPSRCGSLISVFAPQNRRICVPTHMSR</sequence>
<evidence type="ECO:0000256" key="2">
    <source>
        <dbReference type="SAM" id="MobiDB-lite"/>
    </source>
</evidence>
<dbReference type="Proteomes" id="UP000604046">
    <property type="component" value="Unassembled WGS sequence"/>
</dbReference>
<evidence type="ECO:0000313" key="4">
    <source>
        <dbReference type="Proteomes" id="UP000604046"/>
    </source>
</evidence>
<organism evidence="3 4">
    <name type="scientific">Symbiodinium natans</name>
    <dbReference type="NCBI Taxonomy" id="878477"/>
    <lineage>
        <taxon>Eukaryota</taxon>
        <taxon>Sar</taxon>
        <taxon>Alveolata</taxon>
        <taxon>Dinophyceae</taxon>
        <taxon>Suessiales</taxon>
        <taxon>Symbiodiniaceae</taxon>
        <taxon>Symbiodinium</taxon>
    </lineage>
</organism>
<keyword evidence="4" id="KW-1185">Reference proteome</keyword>
<feature type="region of interest" description="Disordered" evidence="2">
    <location>
        <begin position="1"/>
        <end position="24"/>
    </location>
</feature>